<keyword evidence="3" id="KW-1185">Reference proteome</keyword>
<sequence length="551" mass="62699">MSVLLCHSLKIRVPSPRINGRAKLLLPKQCYSHGQLDPLLATIVGGPQDFFRYTSGRWLWGEEQQLREKYREFDISGLQKVAVEACSAGPCVRMEKIGEGSYNESFSLTMANKMKFIARVPNPNAGPAFITTASEVATMDFVSDVNENVLHVPVPKVLAWCSEVDSTNPVGAEYIIMEHAPGKQLALVWPDMGLEHKVRTMENVVSIQQRLLSMSFSRYGCLYYRKDAPPGSHPAVVSGDNISREQRETIADRFSIGPMVHTDFWDKERADMDIDRGPWSSALEYIRAPALRGIAWIEKHAKTVEHDSLSMPSRNLYPPEEHVSVIQRYLPLAPHLLPADEELLRPFLWHADFRTPNIFMGSEGNITSIIDWQSSWAAPLFSERRLPKFLEYKGEMILELPENFKDLDNDGQASIEEQMTKSLILCLYEKHTAERNPILYKMFKYPEGPTLTAPIQYPGSTWNGDVLILREALIRELLDRPGKCPLDFSPEEICKHYEDADGWNEMQDFWDEIRPVLGRDGWTSHETYDAAKSIFSEYQTSVASEKGGEKR</sequence>
<reference evidence="3" key="1">
    <citation type="journal article" date="2017" name="Genome Biol.">
        <title>Comparative genomics reveals high biological diversity and specific adaptations in the industrially and medically important fungal genus Aspergillus.</title>
        <authorList>
            <person name="de Vries R.P."/>
            <person name="Riley R."/>
            <person name="Wiebenga A."/>
            <person name="Aguilar-Osorio G."/>
            <person name="Amillis S."/>
            <person name="Uchima C.A."/>
            <person name="Anderluh G."/>
            <person name="Asadollahi M."/>
            <person name="Askin M."/>
            <person name="Barry K."/>
            <person name="Battaglia E."/>
            <person name="Bayram O."/>
            <person name="Benocci T."/>
            <person name="Braus-Stromeyer S.A."/>
            <person name="Caldana C."/>
            <person name="Canovas D."/>
            <person name="Cerqueira G.C."/>
            <person name="Chen F."/>
            <person name="Chen W."/>
            <person name="Choi C."/>
            <person name="Clum A."/>
            <person name="Dos Santos R.A."/>
            <person name="Damasio A.R."/>
            <person name="Diallinas G."/>
            <person name="Emri T."/>
            <person name="Fekete E."/>
            <person name="Flipphi M."/>
            <person name="Freyberg S."/>
            <person name="Gallo A."/>
            <person name="Gournas C."/>
            <person name="Habgood R."/>
            <person name="Hainaut M."/>
            <person name="Harispe M.L."/>
            <person name="Henrissat B."/>
            <person name="Hilden K.S."/>
            <person name="Hope R."/>
            <person name="Hossain A."/>
            <person name="Karabika E."/>
            <person name="Karaffa L."/>
            <person name="Karanyi Z."/>
            <person name="Krasevec N."/>
            <person name="Kuo A."/>
            <person name="Kusch H."/>
            <person name="LaButti K."/>
            <person name="Lagendijk E.L."/>
            <person name="Lapidus A."/>
            <person name="Levasseur A."/>
            <person name="Lindquist E."/>
            <person name="Lipzen A."/>
            <person name="Logrieco A.F."/>
            <person name="MacCabe A."/>
            <person name="Maekelae M.R."/>
            <person name="Malavazi I."/>
            <person name="Melin P."/>
            <person name="Meyer V."/>
            <person name="Mielnichuk N."/>
            <person name="Miskei M."/>
            <person name="Molnar A.P."/>
            <person name="Mule G."/>
            <person name="Ngan C.Y."/>
            <person name="Orejas M."/>
            <person name="Orosz E."/>
            <person name="Ouedraogo J.P."/>
            <person name="Overkamp K.M."/>
            <person name="Park H.-S."/>
            <person name="Perrone G."/>
            <person name="Piumi F."/>
            <person name="Punt P.J."/>
            <person name="Ram A.F."/>
            <person name="Ramon A."/>
            <person name="Rauscher S."/>
            <person name="Record E."/>
            <person name="Riano-Pachon D.M."/>
            <person name="Robert V."/>
            <person name="Roehrig J."/>
            <person name="Ruller R."/>
            <person name="Salamov A."/>
            <person name="Salih N.S."/>
            <person name="Samson R.A."/>
            <person name="Sandor E."/>
            <person name="Sanguinetti M."/>
            <person name="Schuetze T."/>
            <person name="Sepcic K."/>
            <person name="Shelest E."/>
            <person name="Sherlock G."/>
            <person name="Sophianopoulou V."/>
            <person name="Squina F.M."/>
            <person name="Sun H."/>
            <person name="Susca A."/>
            <person name="Todd R.B."/>
            <person name="Tsang A."/>
            <person name="Unkles S.E."/>
            <person name="van de Wiele N."/>
            <person name="van Rossen-Uffink D."/>
            <person name="Oliveira J.V."/>
            <person name="Vesth T.C."/>
            <person name="Visser J."/>
            <person name="Yu J.-H."/>
            <person name="Zhou M."/>
            <person name="Andersen M.R."/>
            <person name="Archer D.B."/>
            <person name="Baker S.E."/>
            <person name="Benoit I."/>
            <person name="Brakhage A.A."/>
            <person name="Braus G.H."/>
            <person name="Fischer R."/>
            <person name="Frisvad J.C."/>
            <person name="Goldman G.H."/>
            <person name="Houbraken J."/>
            <person name="Oakley B."/>
            <person name="Pocsi I."/>
            <person name="Scazzocchio C."/>
            <person name="Seiboth B."/>
            <person name="vanKuyk P.A."/>
            <person name="Wortman J."/>
            <person name="Dyer P.S."/>
            <person name="Grigoriev I.V."/>
        </authorList>
    </citation>
    <scope>NUCLEOTIDE SEQUENCE [LARGE SCALE GENOMIC DNA]</scope>
    <source>
        <strain evidence="3">CBS 593.65</strain>
    </source>
</reference>
<gene>
    <name evidence="2" type="ORF">ASPSYDRAFT_1176536</name>
</gene>
<protein>
    <recommendedName>
        <fullName evidence="1">Aminoglycoside phosphotransferase domain-containing protein</fullName>
    </recommendedName>
</protein>
<dbReference type="AlphaFoldDB" id="A0A1L9TH28"/>
<dbReference type="VEuPathDB" id="FungiDB:ASPSYDRAFT_1176536"/>
<proteinExistence type="predicted"/>
<feature type="domain" description="Aminoglycoside phosphotransferase" evidence="1">
    <location>
        <begin position="95"/>
        <end position="374"/>
    </location>
</feature>
<dbReference type="SUPFAM" id="SSF56112">
    <property type="entry name" value="Protein kinase-like (PK-like)"/>
    <property type="match status" value="1"/>
</dbReference>
<name>A0A1L9TH28_9EURO</name>
<evidence type="ECO:0000313" key="2">
    <source>
        <dbReference type="EMBL" id="OJJ58603.1"/>
    </source>
</evidence>
<dbReference type="Gene3D" id="3.30.200.20">
    <property type="entry name" value="Phosphorylase Kinase, domain 1"/>
    <property type="match status" value="1"/>
</dbReference>
<dbReference type="RefSeq" id="XP_040702409.1">
    <property type="nucleotide sequence ID" value="XM_040840312.1"/>
</dbReference>
<evidence type="ECO:0000313" key="3">
    <source>
        <dbReference type="Proteomes" id="UP000184356"/>
    </source>
</evidence>
<dbReference type="PANTHER" id="PTHR36091">
    <property type="entry name" value="ALTERED INHERITANCE OF MITOCHONDRIA PROTEIN 9, MITOCHONDRIAL"/>
    <property type="match status" value="1"/>
</dbReference>
<evidence type="ECO:0000259" key="1">
    <source>
        <dbReference type="Pfam" id="PF01636"/>
    </source>
</evidence>
<dbReference type="GO" id="GO:0005739">
    <property type="term" value="C:mitochondrion"/>
    <property type="evidence" value="ECO:0007669"/>
    <property type="project" value="TreeGrafter"/>
</dbReference>
<dbReference type="InterPro" id="IPR011009">
    <property type="entry name" value="Kinase-like_dom_sf"/>
</dbReference>
<dbReference type="GeneID" id="63756385"/>
<dbReference type="InterPro" id="IPR002575">
    <property type="entry name" value="Aminoglycoside_PTrfase"/>
</dbReference>
<dbReference type="EMBL" id="KV878586">
    <property type="protein sequence ID" value="OJJ58603.1"/>
    <property type="molecule type" value="Genomic_DNA"/>
</dbReference>
<accession>A0A1L9TH28</accession>
<dbReference type="InterPro" id="IPR051035">
    <property type="entry name" value="Mito_inheritance_9"/>
</dbReference>
<dbReference type="Proteomes" id="UP000184356">
    <property type="component" value="Unassembled WGS sequence"/>
</dbReference>
<dbReference type="Pfam" id="PF01636">
    <property type="entry name" value="APH"/>
    <property type="match status" value="1"/>
</dbReference>
<dbReference type="STRING" id="1036612.A0A1L9TH28"/>
<organism evidence="2 3">
    <name type="scientific">Aspergillus sydowii CBS 593.65</name>
    <dbReference type="NCBI Taxonomy" id="1036612"/>
    <lineage>
        <taxon>Eukaryota</taxon>
        <taxon>Fungi</taxon>
        <taxon>Dikarya</taxon>
        <taxon>Ascomycota</taxon>
        <taxon>Pezizomycotina</taxon>
        <taxon>Eurotiomycetes</taxon>
        <taxon>Eurotiomycetidae</taxon>
        <taxon>Eurotiales</taxon>
        <taxon>Aspergillaceae</taxon>
        <taxon>Aspergillus</taxon>
        <taxon>Aspergillus subgen. Nidulantes</taxon>
    </lineage>
</organism>
<dbReference type="OrthoDB" id="2968323at2759"/>
<dbReference type="PANTHER" id="PTHR36091:SF2">
    <property type="entry name" value="AMINOGLYCOSIDE PHOSPHOTRANSFERASE DOMAIN-CONTAINING PROTEIN"/>
    <property type="match status" value="1"/>
</dbReference>